<dbReference type="EMBL" id="QBLH01001786">
    <property type="protein sequence ID" value="TGZ51145.1"/>
    <property type="molecule type" value="Genomic_DNA"/>
</dbReference>
<evidence type="ECO:0000313" key="3">
    <source>
        <dbReference type="Proteomes" id="UP000310200"/>
    </source>
</evidence>
<dbReference type="AlphaFoldDB" id="A0A4S2KN51"/>
<reference evidence="2 3" key="1">
    <citation type="journal article" date="2019" name="Philos. Trans. R. Soc. Lond., B, Biol. Sci.">
        <title>Ant behaviour and brain gene expression of defending hosts depend on the ecological success of the intruding social parasite.</title>
        <authorList>
            <person name="Kaur R."/>
            <person name="Stoldt M."/>
            <person name="Jongepier E."/>
            <person name="Feldmeyer B."/>
            <person name="Menzel F."/>
            <person name="Bornberg-Bauer E."/>
            <person name="Foitzik S."/>
        </authorList>
    </citation>
    <scope>NUCLEOTIDE SEQUENCE [LARGE SCALE GENOMIC DNA]</scope>
    <source>
        <tissue evidence="2">Whole body</tissue>
    </source>
</reference>
<feature type="region of interest" description="Disordered" evidence="1">
    <location>
        <begin position="133"/>
        <end position="155"/>
    </location>
</feature>
<organism evidence="2 3">
    <name type="scientific">Temnothorax longispinosus</name>
    <dbReference type="NCBI Taxonomy" id="300112"/>
    <lineage>
        <taxon>Eukaryota</taxon>
        <taxon>Metazoa</taxon>
        <taxon>Ecdysozoa</taxon>
        <taxon>Arthropoda</taxon>
        <taxon>Hexapoda</taxon>
        <taxon>Insecta</taxon>
        <taxon>Pterygota</taxon>
        <taxon>Neoptera</taxon>
        <taxon>Endopterygota</taxon>
        <taxon>Hymenoptera</taxon>
        <taxon>Apocrita</taxon>
        <taxon>Aculeata</taxon>
        <taxon>Formicoidea</taxon>
        <taxon>Formicidae</taxon>
        <taxon>Myrmicinae</taxon>
        <taxon>Temnothorax</taxon>
    </lineage>
</organism>
<accession>A0A4S2KN51</accession>
<name>A0A4S2KN51_9HYME</name>
<keyword evidence="3" id="KW-1185">Reference proteome</keyword>
<evidence type="ECO:0000313" key="2">
    <source>
        <dbReference type="EMBL" id="TGZ51145.1"/>
    </source>
</evidence>
<protein>
    <submittedName>
        <fullName evidence="2">Uncharacterized protein</fullName>
    </submittedName>
</protein>
<dbReference type="Proteomes" id="UP000310200">
    <property type="component" value="Unassembled WGS sequence"/>
</dbReference>
<evidence type="ECO:0000256" key="1">
    <source>
        <dbReference type="SAM" id="MobiDB-lite"/>
    </source>
</evidence>
<feature type="compositionally biased region" description="Basic and acidic residues" evidence="1">
    <location>
        <begin position="133"/>
        <end position="147"/>
    </location>
</feature>
<comment type="caution">
    <text evidence="2">The sequence shown here is derived from an EMBL/GenBank/DDBJ whole genome shotgun (WGS) entry which is preliminary data.</text>
</comment>
<sequence>MHSMQTSIEYANLIVTIEKESHYKNRLTFKMVVEFEFAGAAPVKSAAWICVESITTGTAVPSRNPCLLMTARTYSTLGNTRLRSGVMTRYSQPLILSKEGVLLLRHIGFTTWNSTMKTTAAMMTAARAALDSTERRLHPRRMVDRASAETTAHRH</sequence>
<gene>
    <name evidence="2" type="ORF">DBV15_08625</name>
</gene>
<proteinExistence type="predicted"/>